<evidence type="ECO:0000256" key="1">
    <source>
        <dbReference type="ARBA" id="ARBA00006987"/>
    </source>
</evidence>
<dbReference type="CDD" id="cd13578">
    <property type="entry name" value="PBP2_Bug27"/>
    <property type="match status" value="1"/>
</dbReference>
<dbReference type="RefSeq" id="WP_215623866.1">
    <property type="nucleotide sequence ID" value="NZ_CP076134.1"/>
</dbReference>
<evidence type="ECO:0000313" key="3">
    <source>
        <dbReference type="EMBL" id="QWG15341.1"/>
    </source>
</evidence>
<comment type="similarity">
    <text evidence="1">Belongs to the UPF0065 (bug) family.</text>
</comment>
<dbReference type="PANTHER" id="PTHR42928">
    <property type="entry name" value="TRICARBOXYLATE-BINDING PROTEIN"/>
    <property type="match status" value="1"/>
</dbReference>
<sequence length="334" mass="34914">MGFQSRRANAAALYRTLALAAFAVFALAGGPATAQGWPERPVTLIVPFPAGGGTDAFARPLSAQLDKQLGVRVLIDNRGGAGGTIGAAAAAKAEPNGYTFFVGAAHHAIAPSIFLKLDYDIEKDFIPVALIAAPPQVIVVNPSKVEAKTLAEFIAYLKANPGKVDFASAGRGTTHQLAGELFNILAGTKMNHVPYRGAGPAMQDLVSGHVHVMFDGLGSSANQIQGGTLRALAVAAPQRSAAVPNVPTAAEAGLKGFEVSTWYALFAPKGTPPEVIKRMSAEVRKALDSEPIKEMWAKNGSAIPTLMGPEFGKFVAAEVVRWRDVVQKAGIKPE</sequence>
<organism evidence="3 4">
    <name type="scientific">Bradyrhizobium sediminis</name>
    <dbReference type="NCBI Taxonomy" id="2840469"/>
    <lineage>
        <taxon>Bacteria</taxon>
        <taxon>Pseudomonadati</taxon>
        <taxon>Pseudomonadota</taxon>
        <taxon>Alphaproteobacteria</taxon>
        <taxon>Hyphomicrobiales</taxon>
        <taxon>Nitrobacteraceae</taxon>
        <taxon>Bradyrhizobium</taxon>
    </lineage>
</organism>
<reference evidence="3" key="1">
    <citation type="submission" date="2021-06" db="EMBL/GenBank/DDBJ databases">
        <title>Bradyrhizobium sp. S2-20-1 Genome sequencing.</title>
        <authorList>
            <person name="Jin L."/>
        </authorList>
    </citation>
    <scope>NUCLEOTIDE SEQUENCE</scope>
    <source>
        <strain evidence="3">S2-20-1</strain>
    </source>
</reference>
<dbReference type="Proteomes" id="UP000680839">
    <property type="component" value="Chromosome"/>
</dbReference>
<evidence type="ECO:0000313" key="4">
    <source>
        <dbReference type="Proteomes" id="UP000680839"/>
    </source>
</evidence>
<keyword evidence="2" id="KW-0732">Signal</keyword>
<gene>
    <name evidence="3" type="ORF">KMZ29_12155</name>
</gene>
<dbReference type="AlphaFoldDB" id="A0A975NIV1"/>
<dbReference type="InterPro" id="IPR042100">
    <property type="entry name" value="Bug_dom1"/>
</dbReference>
<evidence type="ECO:0000256" key="2">
    <source>
        <dbReference type="SAM" id="SignalP"/>
    </source>
</evidence>
<dbReference type="EMBL" id="CP076134">
    <property type="protein sequence ID" value="QWG15341.1"/>
    <property type="molecule type" value="Genomic_DNA"/>
</dbReference>
<dbReference type="PANTHER" id="PTHR42928:SF5">
    <property type="entry name" value="BLR1237 PROTEIN"/>
    <property type="match status" value="1"/>
</dbReference>
<feature type="chain" id="PRO_5037745106" evidence="2">
    <location>
        <begin position="35"/>
        <end position="334"/>
    </location>
</feature>
<protein>
    <submittedName>
        <fullName evidence="3">Tripartite tricarboxylate transporter substrate binding protein</fullName>
    </submittedName>
</protein>
<dbReference type="SUPFAM" id="SSF53850">
    <property type="entry name" value="Periplasmic binding protein-like II"/>
    <property type="match status" value="1"/>
</dbReference>
<dbReference type="Gene3D" id="3.40.190.10">
    <property type="entry name" value="Periplasmic binding protein-like II"/>
    <property type="match status" value="1"/>
</dbReference>
<dbReference type="Pfam" id="PF03401">
    <property type="entry name" value="TctC"/>
    <property type="match status" value="1"/>
</dbReference>
<dbReference type="Gene3D" id="3.40.190.150">
    <property type="entry name" value="Bordetella uptake gene, domain 1"/>
    <property type="match status" value="1"/>
</dbReference>
<dbReference type="InterPro" id="IPR005064">
    <property type="entry name" value="BUG"/>
</dbReference>
<name>A0A975NIV1_9BRAD</name>
<feature type="signal peptide" evidence="2">
    <location>
        <begin position="1"/>
        <end position="34"/>
    </location>
</feature>
<dbReference type="PIRSF" id="PIRSF017082">
    <property type="entry name" value="YflP"/>
    <property type="match status" value="1"/>
</dbReference>
<accession>A0A975NIV1</accession>
<proteinExistence type="inferred from homology"/>